<dbReference type="SUPFAM" id="SSF52540">
    <property type="entry name" value="P-loop containing nucleoside triphosphate hydrolases"/>
    <property type="match status" value="1"/>
</dbReference>
<evidence type="ECO:0000259" key="6">
    <source>
        <dbReference type="Pfam" id="PF02492"/>
    </source>
</evidence>
<comment type="catalytic activity">
    <reaction evidence="5">
        <text>GTP + H2O = GDP + phosphate + H(+)</text>
        <dbReference type="Rhea" id="RHEA:19669"/>
        <dbReference type="ChEBI" id="CHEBI:15377"/>
        <dbReference type="ChEBI" id="CHEBI:15378"/>
        <dbReference type="ChEBI" id="CHEBI:37565"/>
        <dbReference type="ChEBI" id="CHEBI:43474"/>
        <dbReference type="ChEBI" id="CHEBI:58189"/>
    </reaction>
    <physiologicalReaction direction="left-to-right" evidence="5">
        <dbReference type="Rhea" id="RHEA:19670"/>
    </physiologicalReaction>
</comment>
<organism evidence="8 9">
    <name type="scientific">Paenibacillus provencensis</name>
    <dbReference type="NCBI Taxonomy" id="441151"/>
    <lineage>
        <taxon>Bacteria</taxon>
        <taxon>Bacillati</taxon>
        <taxon>Bacillota</taxon>
        <taxon>Bacilli</taxon>
        <taxon>Bacillales</taxon>
        <taxon>Paenibacillaceae</taxon>
        <taxon>Paenibacillus</taxon>
    </lineage>
</organism>
<sequence>MMMKQEQTLSAPIPVYILSGFLGSGKTTLLVKLIEYWKSQNLTTAVVMNELGEVNLDGKLIDQRVPMAELLGGCICCSVRDNLGIELVQLVQNTSPDVVVIEATGVANPIEILDGLADTSLYVTLDVKGIISVVDSIHLLETYRLQKGKTFRLMQEQIRAASILLLNKIDRIEEKDQPELLSLVKEWNEHASVHFTEHCNIDPVLLAEDASCPVNPEREVSASQAQKEHQLHHSHNHVMVYTHYFNCKINSVLFEQWLRELPRDIYRAKGIVHFSDTGSRFLFQYAYREPDFTKLGPEEELKDVGVFIGEHFSKTELIQLLQQLEEESSKIKS</sequence>
<evidence type="ECO:0000256" key="2">
    <source>
        <dbReference type="ARBA" id="ARBA00022801"/>
    </source>
</evidence>
<gene>
    <name evidence="8" type="ORF">ACFQ3J_09885</name>
</gene>
<evidence type="ECO:0000259" key="7">
    <source>
        <dbReference type="Pfam" id="PF07683"/>
    </source>
</evidence>
<dbReference type="InterPro" id="IPR027417">
    <property type="entry name" value="P-loop_NTPase"/>
</dbReference>
<evidence type="ECO:0000256" key="3">
    <source>
        <dbReference type="ARBA" id="ARBA00023186"/>
    </source>
</evidence>
<dbReference type="CDD" id="cd03112">
    <property type="entry name" value="CobW-like"/>
    <property type="match status" value="1"/>
</dbReference>
<dbReference type="PANTHER" id="PTHR13748:SF62">
    <property type="entry name" value="COBW DOMAIN-CONTAINING PROTEIN"/>
    <property type="match status" value="1"/>
</dbReference>
<evidence type="ECO:0000256" key="4">
    <source>
        <dbReference type="ARBA" id="ARBA00034320"/>
    </source>
</evidence>
<dbReference type="InterPro" id="IPR011629">
    <property type="entry name" value="CobW-like_C"/>
</dbReference>
<keyword evidence="2" id="KW-0378">Hydrolase</keyword>
<comment type="caution">
    <text evidence="8">The sequence shown here is derived from an EMBL/GenBank/DDBJ whole genome shotgun (WGS) entry which is preliminary data.</text>
</comment>
<name>A0ABW3PSD2_9BACL</name>
<dbReference type="InterPro" id="IPR051316">
    <property type="entry name" value="Zinc-reg_GTPase_activator"/>
</dbReference>
<dbReference type="Gene3D" id="3.30.1220.10">
    <property type="entry name" value="CobW-like, C-terminal domain"/>
    <property type="match status" value="1"/>
</dbReference>
<dbReference type="Gene3D" id="3.40.50.300">
    <property type="entry name" value="P-loop containing nucleotide triphosphate hydrolases"/>
    <property type="match status" value="1"/>
</dbReference>
<dbReference type="Proteomes" id="UP001597169">
    <property type="component" value="Unassembled WGS sequence"/>
</dbReference>
<reference evidence="9" key="1">
    <citation type="journal article" date="2019" name="Int. J. Syst. Evol. Microbiol.">
        <title>The Global Catalogue of Microorganisms (GCM) 10K type strain sequencing project: providing services to taxonomists for standard genome sequencing and annotation.</title>
        <authorList>
            <consortium name="The Broad Institute Genomics Platform"/>
            <consortium name="The Broad Institute Genome Sequencing Center for Infectious Disease"/>
            <person name="Wu L."/>
            <person name="Ma J."/>
        </authorList>
    </citation>
    <scope>NUCLEOTIDE SEQUENCE [LARGE SCALE GENOMIC DNA]</scope>
    <source>
        <strain evidence="9">CCUG 53519</strain>
    </source>
</reference>
<evidence type="ECO:0000256" key="1">
    <source>
        <dbReference type="ARBA" id="ARBA00022741"/>
    </source>
</evidence>
<dbReference type="SUPFAM" id="SSF90002">
    <property type="entry name" value="Hypothetical protein YjiA, C-terminal domain"/>
    <property type="match status" value="1"/>
</dbReference>
<dbReference type="RefSeq" id="WP_251583261.1">
    <property type="nucleotide sequence ID" value="NZ_JBHTKX010000001.1"/>
</dbReference>
<dbReference type="Pfam" id="PF07683">
    <property type="entry name" value="CobW_C"/>
    <property type="match status" value="1"/>
</dbReference>
<dbReference type="InterPro" id="IPR003495">
    <property type="entry name" value="CobW/HypB/UreG_nucleotide-bd"/>
</dbReference>
<dbReference type="Pfam" id="PF02492">
    <property type="entry name" value="cobW"/>
    <property type="match status" value="1"/>
</dbReference>
<accession>A0ABW3PSD2</accession>
<evidence type="ECO:0000313" key="8">
    <source>
        <dbReference type="EMBL" id="MFD1128482.1"/>
    </source>
</evidence>
<dbReference type="InterPro" id="IPR036627">
    <property type="entry name" value="CobW-likC_sf"/>
</dbReference>
<feature type="domain" description="CobW/HypB/UreG nucleotide-binding" evidence="6">
    <location>
        <begin position="14"/>
        <end position="193"/>
    </location>
</feature>
<feature type="domain" description="CobW C-terminal" evidence="7">
    <location>
        <begin position="250"/>
        <end position="323"/>
    </location>
</feature>
<keyword evidence="1" id="KW-0547">Nucleotide-binding</keyword>
<comment type="similarity">
    <text evidence="4">Belongs to the SIMIBI class G3E GTPase family. ZNG1 subfamily.</text>
</comment>
<protein>
    <submittedName>
        <fullName evidence="8">CobW family GTP-binding protein</fullName>
    </submittedName>
</protein>
<evidence type="ECO:0000256" key="5">
    <source>
        <dbReference type="ARBA" id="ARBA00049117"/>
    </source>
</evidence>
<keyword evidence="3" id="KW-0143">Chaperone</keyword>
<proteinExistence type="inferred from homology"/>
<dbReference type="EMBL" id="JBHTKX010000001">
    <property type="protein sequence ID" value="MFD1128482.1"/>
    <property type="molecule type" value="Genomic_DNA"/>
</dbReference>
<dbReference type="PANTHER" id="PTHR13748">
    <property type="entry name" value="COBW-RELATED"/>
    <property type="match status" value="1"/>
</dbReference>
<keyword evidence="9" id="KW-1185">Reference proteome</keyword>
<evidence type="ECO:0000313" key="9">
    <source>
        <dbReference type="Proteomes" id="UP001597169"/>
    </source>
</evidence>